<keyword evidence="2" id="KW-0804">Transcription</keyword>
<protein>
    <recommendedName>
        <fullName evidence="7">Zinc-finger</fullName>
    </recommendedName>
</protein>
<dbReference type="EMBL" id="JBHTMP010000004">
    <property type="protein sequence ID" value="MFD1320350.1"/>
    <property type="molecule type" value="Genomic_DNA"/>
</dbReference>
<evidence type="ECO:0000256" key="1">
    <source>
        <dbReference type="ARBA" id="ARBA00023015"/>
    </source>
</evidence>
<evidence type="ECO:0000256" key="4">
    <source>
        <dbReference type="SAM" id="Phobius"/>
    </source>
</evidence>
<evidence type="ECO:0000313" key="5">
    <source>
        <dbReference type="EMBL" id="MFD1320350.1"/>
    </source>
</evidence>
<keyword evidence="4" id="KW-0472">Membrane</keyword>
<feature type="region of interest" description="Disordered" evidence="3">
    <location>
        <begin position="60"/>
        <end position="95"/>
    </location>
</feature>
<dbReference type="InterPro" id="IPR041916">
    <property type="entry name" value="Anti_sigma_zinc_sf"/>
</dbReference>
<feature type="transmembrane region" description="Helical" evidence="4">
    <location>
        <begin position="103"/>
        <end position="126"/>
    </location>
</feature>
<evidence type="ECO:0000256" key="2">
    <source>
        <dbReference type="ARBA" id="ARBA00023163"/>
    </source>
</evidence>
<evidence type="ECO:0000313" key="6">
    <source>
        <dbReference type="Proteomes" id="UP001597260"/>
    </source>
</evidence>
<reference evidence="6" key="1">
    <citation type="journal article" date="2019" name="Int. J. Syst. Evol. Microbiol.">
        <title>The Global Catalogue of Microorganisms (GCM) 10K type strain sequencing project: providing services to taxonomists for standard genome sequencing and annotation.</title>
        <authorList>
            <consortium name="The Broad Institute Genomics Platform"/>
            <consortium name="The Broad Institute Genome Sequencing Center for Infectious Disease"/>
            <person name="Wu L."/>
            <person name="Ma J."/>
        </authorList>
    </citation>
    <scope>NUCLEOTIDE SEQUENCE [LARGE SCALE GENOMIC DNA]</scope>
    <source>
        <strain evidence="6">JCM 31037</strain>
    </source>
</reference>
<keyword evidence="4" id="KW-1133">Transmembrane helix</keyword>
<keyword evidence="6" id="KW-1185">Reference proteome</keyword>
<evidence type="ECO:0008006" key="7">
    <source>
        <dbReference type="Google" id="ProtNLM"/>
    </source>
</evidence>
<accession>A0ABW3Y8K0</accession>
<comment type="caution">
    <text evidence="5">The sequence shown here is derived from an EMBL/GenBank/DDBJ whole genome shotgun (WGS) entry which is preliminary data.</text>
</comment>
<name>A0ABW3Y8K0_9ACTN</name>
<dbReference type="RefSeq" id="WP_377567256.1">
    <property type="nucleotide sequence ID" value="NZ_JBHTMP010000004.1"/>
</dbReference>
<organism evidence="5 6">
    <name type="scientific">Micromonospora sonneratiae</name>
    <dbReference type="NCBI Taxonomy" id="1184706"/>
    <lineage>
        <taxon>Bacteria</taxon>
        <taxon>Bacillati</taxon>
        <taxon>Actinomycetota</taxon>
        <taxon>Actinomycetes</taxon>
        <taxon>Micromonosporales</taxon>
        <taxon>Micromonosporaceae</taxon>
        <taxon>Micromonospora</taxon>
    </lineage>
</organism>
<dbReference type="Gene3D" id="1.10.10.1320">
    <property type="entry name" value="Anti-sigma factor, zinc-finger domain"/>
    <property type="match status" value="1"/>
</dbReference>
<sequence>MAGTSVDHCGVAAYAMGLLGPTGMSAFEQHVAGCQRCADELEELVAVAVLLAEVRPAPPAARPTMAARPLRASRRGATVANRRPPDPPGPGDRRRVAHRLRRWRIRTGLAAVLAVSAFIIGLVGGARLADRTAPPSVLPPTRELYVATDPHTGVSARVGVVGTGWGSEIDLRVTGVSGPDRCELVGVGRDGTEQVALTWGVSADSGAASSLEARGGLAAGRAELDHFEVRGADGRVLVRVPVAG</sequence>
<gene>
    <name evidence="5" type="ORF">ACFQ4H_04505</name>
</gene>
<evidence type="ECO:0000256" key="3">
    <source>
        <dbReference type="SAM" id="MobiDB-lite"/>
    </source>
</evidence>
<proteinExistence type="predicted"/>
<keyword evidence="4" id="KW-0812">Transmembrane</keyword>
<dbReference type="Proteomes" id="UP001597260">
    <property type="component" value="Unassembled WGS sequence"/>
</dbReference>
<keyword evidence="1" id="KW-0805">Transcription regulation</keyword>